<name>A0A1V5SCZ9_9BACT</name>
<feature type="transmembrane region" description="Helical" evidence="1">
    <location>
        <begin position="82"/>
        <end position="115"/>
    </location>
</feature>
<dbReference type="EMBL" id="MWBO01000032">
    <property type="protein sequence ID" value="OQA52390.1"/>
    <property type="molecule type" value="Genomic_DNA"/>
</dbReference>
<dbReference type="AlphaFoldDB" id="A0A1V5SCZ9"/>
<sequence length="124" mass="14349">MIAFLSWWWIAVPSKIVYIGKRMLVKLYDFFSISLLLKTLLLPWKRDEINATNVSLDVVIRIWIMNMVSVLVGFTVRGMTIFIGFVVLFLTCLITVFVLIGFYLLPFLSIAMLILAIRSFNGFF</sequence>
<dbReference type="Proteomes" id="UP000485367">
    <property type="component" value="Unassembled WGS sequence"/>
</dbReference>
<evidence type="ECO:0000313" key="2">
    <source>
        <dbReference type="EMBL" id="OQA52390.1"/>
    </source>
</evidence>
<keyword evidence="1" id="KW-0472">Membrane</keyword>
<keyword evidence="1" id="KW-1133">Transmembrane helix</keyword>
<reference evidence="2" key="1">
    <citation type="submission" date="2017-02" db="EMBL/GenBank/DDBJ databases">
        <title>Delving into the versatile metabolic prowess of the omnipresent phylum Bacteroidetes.</title>
        <authorList>
            <person name="Nobu M.K."/>
            <person name="Mei R."/>
            <person name="Narihiro T."/>
            <person name="Kuroda K."/>
            <person name="Liu W.-T."/>
        </authorList>
    </citation>
    <scope>NUCLEOTIDE SEQUENCE</scope>
    <source>
        <strain evidence="2">ADurb.Bin280</strain>
    </source>
</reference>
<organism evidence="2">
    <name type="scientific">candidate division WS2 bacterium ADurb.Bin280</name>
    <dbReference type="NCBI Taxonomy" id="1852829"/>
    <lineage>
        <taxon>Bacteria</taxon>
        <taxon>candidate division WS2</taxon>
    </lineage>
</organism>
<comment type="caution">
    <text evidence="2">The sequence shown here is derived from an EMBL/GenBank/DDBJ whole genome shotgun (WGS) entry which is preliminary data.</text>
</comment>
<proteinExistence type="predicted"/>
<keyword evidence="1" id="KW-0812">Transmembrane</keyword>
<gene>
    <name evidence="2" type="ORF">BWY43_00539</name>
</gene>
<accession>A0A1V5SCZ9</accession>
<evidence type="ECO:0000256" key="1">
    <source>
        <dbReference type="SAM" id="Phobius"/>
    </source>
</evidence>
<protein>
    <submittedName>
        <fullName evidence="2">Uncharacterized protein</fullName>
    </submittedName>
</protein>